<dbReference type="InterPro" id="IPR036514">
    <property type="entry name" value="SGNH_hydro_sf"/>
</dbReference>
<evidence type="ECO:0000256" key="5">
    <source>
        <dbReference type="ARBA" id="ARBA00022764"/>
    </source>
</evidence>
<dbReference type="SUPFAM" id="SSF52266">
    <property type="entry name" value="SGNH hydrolase"/>
    <property type="match status" value="1"/>
</dbReference>
<dbReference type="Pfam" id="PF16822">
    <property type="entry name" value="ALGX"/>
    <property type="match status" value="1"/>
</dbReference>
<evidence type="ECO:0000313" key="10">
    <source>
        <dbReference type="Proteomes" id="UP001597369"/>
    </source>
</evidence>
<dbReference type="Gene3D" id="3.40.50.1110">
    <property type="entry name" value="SGNH hydrolase"/>
    <property type="match status" value="1"/>
</dbReference>
<keyword evidence="5" id="KW-0574">Periplasm</keyword>
<accession>A0ABW4WUS8</accession>
<keyword evidence="4" id="KW-0732">Signal</keyword>
<evidence type="ECO:0000256" key="1">
    <source>
        <dbReference type="ARBA" id="ARBA00004418"/>
    </source>
</evidence>
<comment type="caution">
    <text evidence="9">The sequence shown here is derived from an EMBL/GenBank/DDBJ whole genome shotgun (WGS) entry which is preliminary data.</text>
</comment>
<evidence type="ECO:0000313" key="9">
    <source>
        <dbReference type="EMBL" id="MFD2066504.1"/>
    </source>
</evidence>
<name>A0ABW4WUS8_9BACT</name>
<dbReference type="EMBL" id="JBHUHV010000019">
    <property type="protein sequence ID" value="MFD2066504.1"/>
    <property type="molecule type" value="Genomic_DNA"/>
</dbReference>
<comment type="pathway">
    <text evidence="2">Glycan biosynthesis; alginate biosynthesis.</text>
</comment>
<sequence>MKQNDIKKLVKRVVPFLLLPLLILFVVEVLVLPVDYFAFRPWEALRQSSMKILPGGFYPEVKLQRLEQGDLAPYTPYAINRETYWETDKSGFRNRQTDKEPEIMLVGDSNFTGCKLDQDETIKEVLQQQIGQTTYSYAPTDGGLLRYMHDKHFQKKQPKVIVLESIERAIGSLKPLGYHKQKEERRASASQFLLKNPTLAHVGVAIDRLLKWPMYHYFRGKIERNSQEPAFTRKGSYVFLQGEEAFAEKSEEDITQVVQVLEEYKEALEKKGIRFIFLPIPNKENIMHEMFPGQQKPPYLSQLIAALQEKGIEVIDLQTAFDKAYQQGTQLYLKDDSHWNPNGVKIAASLLAQALEKPAYTAAVVPKN</sequence>
<organism evidence="9 10">
    <name type="scientific">Pontibacter silvestris</name>
    <dbReference type="NCBI Taxonomy" id="2305183"/>
    <lineage>
        <taxon>Bacteria</taxon>
        <taxon>Pseudomonadati</taxon>
        <taxon>Bacteroidota</taxon>
        <taxon>Cytophagia</taxon>
        <taxon>Cytophagales</taxon>
        <taxon>Hymenobacteraceae</taxon>
        <taxon>Pontibacter</taxon>
    </lineage>
</organism>
<protein>
    <recommendedName>
        <fullName evidence="8">AlgX/AlgJ SGNH hydrolase-like domain-containing protein</fullName>
    </recommendedName>
</protein>
<evidence type="ECO:0000256" key="3">
    <source>
        <dbReference type="ARBA" id="ARBA00022679"/>
    </source>
</evidence>
<dbReference type="InterPro" id="IPR031811">
    <property type="entry name" value="ALGX/ALGJ_SGNH-like"/>
</dbReference>
<evidence type="ECO:0000256" key="2">
    <source>
        <dbReference type="ARBA" id="ARBA00005182"/>
    </source>
</evidence>
<gene>
    <name evidence="9" type="ORF">ACFSKU_06365</name>
</gene>
<keyword evidence="3" id="KW-0808">Transferase</keyword>
<comment type="subcellular location">
    <subcellularLocation>
        <location evidence="1">Periplasm</location>
    </subcellularLocation>
</comment>
<keyword evidence="10" id="KW-1185">Reference proteome</keyword>
<dbReference type="Proteomes" id="UP001597369">
    <property type="component" value="Unassembled WGS sequence"/>
</dbReference>
<proteinExistence type="predicted"/>
<keyword evidence="7" id="KW-0812">Transmembrane</keyword>
<feature type="transmembrane region" description="Helical" evidence="7">
    <location>
        <begin position="12"/>
        <end position="39"/>
    </location>
</feature>
<evidence type="ECO:0000259" key="8">
    <source>
        <dbReference type="Pfam" id="PF16822"/>
    </source>
</evidence>
<keyword evidence="6" id="KW-0016">Alginate biosynthesis</keyword>
<dbReference type="RefSeq" id="WP_229960294.1">
    <property type="nucleotide sequence ID" value="NZ_JAJJWI010000007.1"/>
</dbReference>
<keyword evidence="7" id="KW-1133">Transmembrane helix</keyword>
<evidence type="ECO:0000256" key="6">
    <source>
        <dbReference type="ARBA" id="ARBA00022841"/>
    </source>
</evidence>
<keyword evidence="7" id="KW-0472">Membrane</keyword>
<evidence type="ECO:0000256" key="4">
    <source>
        <dbReference type="ARBA" id="ARBA00022729"/>
    </source>
</evidence>
<feature type="domain" description="AlgX/AlgJ SGNH hydrolase-like" evidence="8">
    <location>
        <begin position="239"/>
        <end position="358"/>
    </location>
</feature>
<evidence type="ECO:0000256" key="7">
    <source>
        <dbReference type="SAM" id="Phobius"/>
    </source>
</evidence>
<reference evidence="10" key="1">
    <citation type="journal article" date="2019" name="Int. J. Syst. Evol. Microbiol.">
        <title>The Global Catalogue of Microorganisms (GCM) 10K type strain sequencing project: providing services to taxonomists for standard genome sequencing and annotation.</title>
        <authorList>
            <consortium name="The Broad Institute Genomics Platform"/>
            <consortium name="The Broad Institute Genome Sequencing Center for Infectious Disease"/>
            <person name="Wu L."/>
            <person name="Ma J."/>
        </authorList>
    </citation>
    <scope>NUCLEOTIDE SEQUENCE [LARGE SCALE GENOMIC DNA]</scope>
    <source>
        <strain evidence="10">JCM 16545</strain>
    </source>
</reference>